<name>A0A844A5M0_RHIFR</name>
<reference evidence="2 3" key="1">
    <citation type="journal article" date="2013" name="Genome Biol.">
        <title>Comparative genomics of the core and accessory genomes of 48 Sinorhizobium strains comprising five genospecies.</title>
        <authorList>
            <person name="Sugawara M."/>
            <person name="Epstein B."/>
            <person name="Badgley B.D."/>
            <person name="Unno T."/>
            <person name="Xu L."/>
            <person name="Reese J."/>
            <person name="Gyaneshwar P."/>
            <person name="Denny R."/>
            <person name="Mudge J."/>
            <person name="Bharti A.K."/>
            <person name="Farmer A.D."/>
            <person name="May G.D."/>
            <person name="Woodward J.E."/>
            <person name="Medigue C."/>
            <person name="Vallenet D."/>
            <person name="Lajus A."/>
            <person name="Rouy Z."/>
            <person name="Martinez-Vaz B."/>
            <person name="Tiffin P."/>
            <person name="Young N.D."/>
            <person name="Sadowsky M.J."/>
        </authorList>
    </citation>
    <scope>NUCLEOTIDE SEQUENCE [LARGE SCALE GENOMIC DNA]</scope>
    <source>
        <strain evidence="2 3">USDA205</strain>
    </source>
</reference>
<organism evidence="2 3">
    <name type="scientific">Rhizobium fredii</name>
    <name type="common">Sinorhizobium fredii</name>
    <dbReference type="NCBI Taxonomy" id="380"/>
    <lineage>
        <taxon>Bacteria</taxon>
        <taxon>Pseudomonadati</taxon>
        <taxon>Pseudomonadota</taxon>
        <taxon>Alphaproteobacteria</taxon>
        <taxon>Hyphomicrobiales</taxon>
        <taxon>Rhizobiaceae</taxon>
        <taxon>Sinorhizobium/Ensifer group</taxon>
        <taxon>Sinorhizobium</taxon>
    </lineage>
</organism>
<dbReference type="AlphaFoldDB" id="A0A844A5M0"/>
<feature type="transmembrane region" description="Helical" evidence="1">
    <location>
        <begin position="109"/>
        <end position="131"/>
    </location>
</feature>
<evidence type="ECO:0008006" key="4">
    <source>
        <dbReference type="Google" id="ProtNLM"/>
    </source>
</evidence>
<sequence>MIHAQSLTKWKTRHAILVWIGILLNFAFVVPLVFWPHWILDLFDVPAQQLIWPRFSGLLLGILSIFYIPATFDIDRYRIFAWLAVFPSRTFGSVFFFLAVFAFGQPVGFLAGVLLDGSIGIASLICLLHIVSLEQDIASGRGI</sequence>
<accession>A0A844A5M0</accession>
<dbReference type="RefSeq" id="WP_014330205.1">
    <property type="nucleotide sequence ID" value="NZ_CP187426.1"/>
</dbReference>
<feature type="transmembrane region" description="Helical" evidence="1">
    <location>
        <begin position="80"/>
        <end position="103"/>
    </location>
</feature>
<keyword evidence="1" id="KW-0812">Transmembrane</keyword>
<dbReference type="EMBL" id="WISZ01000011">
    <property type="protein sequence ID" value="MQX06830.1"/>
    <property type="molecule type" value="Genomic_DNA"/>
</dbReference>
<protein>
    <recommendedName>
        <fullName evidence="4">Transmembrane protein</fullName>
    </recommendedName>
</protein>
<proteinExistence type="predicted"/>
<gene>
    <name evidence="2" type="ORF">GHK48_00365</name>
</gene>
<feature type="transmembrane region" description="Helical" evidence="1">
    <location>
        <begin position="50"/>
        <end position="68"/>
    </location>
</feature>
<evidence type="ECO:0000256" key="1">
    <source>
        <dbReference type="SAM" id="Phobius"/>
    </source>
</evidence>
<keyword evidence="1" id="KW-1133">Transmembrane helix</keyword>
<comment type="caution">
    <text evidence="2">The sequence shown here is derived from an EMBL/GenBank/DDBJ whole genome shotgun (WGS) entry which is preliminary data.</text>
</comment>
<keyword evidence="1" id="KW-0472">Membrane</keyword>
<feature type="transmembrane region" description="Helical" evidence="1">
    <location>
        <begin position="16"/>
        <end position="38"/>
    </location>
</feature>
<evidence type="ECO:0000313" key="3">
    <source>
        <dbReference type="Proteomes" id="UP000466694"/>
    </source>
</evidence>
<dbReference type="Proteomes" id="UP000466694">
    <property type="component" value="Unassembled WGS sequence"/>
</dbReference>
<evidence type="ECO:0000313" key="2">
    <source>
        <dbReference type="EMBL" id="MQX06830.1"/>
    </source>
</evidence>